<feature type="compositionally biased region" description="Low complexity" evidence="1">
    <location>
        <begin position="23"/>
        <end position="37"/>
    </location>
</feature>
<evidence type="ECO:0000313" key="3">
    <source>
        <dbReference type="Proteomes" id="UP000594638"/>
    </source>
</evidence>
<feature type="compositionally biased region" description="Polar residues" evidence="1">
    <location>
        <begin position="1"/>
        <end position="17"/>
    </location>
</feature>
<dbReference type="Proteomes" id="UP000594638">
    <property type="component" value="Unassembled WGS sequence"/>
</dbReference>
<keyword evidence="3" id="KW-1185">Reference proteome</keyword>
<dbReference type="Gramene" id="OE9A034937T1">
    <property type="protein sequence ID" value="OE9A034937C1"/>
    <property type="gene ID" value="OE9A034937"/>
</dbReference>
<feature type="region of interest" description="Disordered" evidence="1">
    <location>
        <begin position="1"/>
        <end position="40"/>
    </location>
</feature>
<gene>
    <name evidence="2" type="ORF">OLEA9_A034937</name>
</gene>
<name>A0A8S0TXU6_OLEEU</name>
<comment type="caution">
    <text evidence="2">The sequence shown here is derived from an EMBL/GenBank/DDBJ whole genome shotgun (WGS) entry which is preliminary data.</text>
</comment>
<organism evidence="2 3">
    <name type="scientific">Olea europaea subsp. europaea</name>
    <dbReference type="NCBI Taxonomy" id="158383"/>
    <lineage>
        <taxon>Eukaryota</taxon>
        <taxon>Viridiplantae</taxon>
        <taxon>Streptophyta</taxon>
        <taxon>Embryophyta</taxon>
        <taxon>Tracheophyta</taxon>
        <taxon>Spermatophyta</taxon>
        <taxon>Magnoliopsida</taxon>
        <taxon>eudicotyledons</taxon>
        <taxon>Gunneridae</taxon>
        <taxon>Pentapetalae</taxon>
        <taxon>asterids</taxon>
        <taxon>lamiids</taxon>
        <taxon>Lamiales</taxon>
        <taxon>Oleaceae</taxon>
        <taxon>Oleeae</taxon>
        <taxon>Olea</taxon>
    </lineage>
</organism>
<evidence type="ECO:0000313" key="2">
    <source>
        <dbReference type="EMBL" id="CAA3008413.1"/>
    </source>
</evidence>
<reference evidence="2 3" key="1">
    <citation type="submission" date="2019-12" db="EMBL/GenBank/DDBJ databases">
        <authorList>
            <person name="Alioto T."/>
            <person name="Alioto T."/>
            <person name="Gomez Garrido J."/>
        </authorList>
    </citation>
    <scope>NUCLEOTIDE SEQUENCE [LARGE SCALE GENOMIC DNA]</scope>
</reference>
<accession>A0A8S0TXU6</accession>
<protein>
    <submittedName>
        <fullName evidence="2">Uncharacterized protein</fullName>
    </submittedName>
</protein>
<evidence type="ECO:0000256" key="1">
    <source>
        <dbReference type="SAM" id="MobiDB-lite"/>
    </source>
</evidence>
<sequence>MSGVHSSALNGSNSNLPDATGRAFATPFSAPPASSGAVLNQSGGIQYKKLFE</sequence>
<proteinExistence type="predicted"/>
<dbReference type="EMBL" id="CACTIH010007297">
    <property type="protein sequence ID" value="CAA3008413.1"/>
    <property type="molecule type" value="Genomic_DNA"/>
</dbReference>
<dbReference type="AlphaFoldDB" id="A0A8S0TXU6"/>